<keyword evidence="1" id="KW-1133">Transmembrane helix</keyword>
<protein>
    <recommendedName>
        <fullName evidence="4">MSP domain-containing protein</fullName>
    </recommendedName>
</protein>
<sequence>MEKLLYMKTHVKNKTKSSVIMFDVDKRLFPRVVLEPGETMSVNTHRIHNHCKINGNEWTIRVLINKEFTGIVVKPGHLICLTRLVFKDPCTTEEQIFDICMEGTREKSIDRLLRLRWIGHVFGRNTNWEKRDYSRIAVAKSNDNDVGGVQAINQLVAPLARNDTNLPQRQTAFSGGDICDKTSSVVPPDEEQIKEMLSPPHASTMATSSVHMHVTHNITINIPNQLIIVLSLGLTAVFTSMLLAWV</sequence>
<gene>
    <name evidence="2" type="ORF">ACJIZ3_006265</name>
</gene>
<comment type="caution">
    <text evidence="2">The sequence shown here is derived from an EMBL/GenBank/DDBJ whole genome shotgun (WGS) entry which is preliminary data.</text>
</comment>
<accession>A0ABD3S7H8</accession>
<evidence type="ECO:0000313" key="3">
    <source>
        <dbReference type="Proteomes" id="UP001634393"/>
    </source>
</evidence>
<keyword evidence="1" id="KW-0472">Membrane</keyword>
<keyword evidence="1" id="KW-0812">Transmembrane</keyword>
<evidence type="ECO:0008006" key="4">
    <source>
        <dbReference type="Google" id="ProtNLM"/>
    </source>
</evidence>
<reference evidence="2 3" key="1">
    <citation type="submission" date="2024-12" db="EMBL/GenBank/DDBJ databases">
        <title>The unique morphological basis and parallel evolutionary history of personate flowers in Penstemon.</title>
        <authorList>
            <person name="Depatie T.H."/>
            <person name="Wessinger C.A."/>
        </authorList>
    </citation>
    <scope>NUCLEOTIDE SEQUENCE [LARGE SCALE GENOMIC DNA]</scope>
    <source>
        <strain evidence="2">WTNN_2</strain>
        <tissue evidence="2">Leaf</tissue>
    </source>
</reference>
<keyword evidence="3" id="KW-1185">Reference proteome</keyword>
<evidence type="ECO:0000256" key="1">
    <source>
        <dbReference type="SAM" id="Phobius"/>
    </source>
</evidence>
<organism evidence="2 3">
    <name type="scientific">Penstemon smallii</name>
    <dbReference type="NCBI Taxonomy" id="265156"/>
    <lineage>
        <taxon>Eukaryota</taxon>
        <taxon>Viridiplantae</taxon>
        <taxon>Streptophyta</taxon>
        <taxon>Embryophyta</taxon>
        <taxon>Tracheophyta</taxon>
        <taxon>Spermatophyta</taxon>
        <taxon>Magnoliopsida</taxon>
        <taxon>eudicotyledons</taxon>
        <taxon>Gunneridae</taxon>
        <taxon>Pentapetalae</taxon>
        <taxon>asterids</taxon>
        <taxon>lamiids</taxon>
        <taxon>Lamiales</taxon>
        <taxon>Plantaginaceae</taxon>
        <taxon>Cheloneae</taxon>
        <taxon>Penstemon</taxon>
    </lineage>
</organism>
<dbReference type="Proteomes" id="UP001634393">
    <property type="component" value="Unassembled WGS sequence"/>
</dbReference>
<dbReference type="AlphaFoldDB" id="A0ABD3S7H8"/>
<name>A0ABD3S7H8_9LAMI</name>
<evidence type="ECO:0000313" key="2">
    <source>
        <dbReference type="EMBL" id="KAL3820360.1"/>
    </source>
</evidence>
<dbReference type="EMBL" id="JBJXBP010000007">
    <property type="protein sequence ID" value="KAL3820360.1"/>
    <property type="molecule type" value="Genomic_DNA"/>
</dbReference>
<proteinExistence type="predicted"/>
<feature type="transmembrane region" description="Helical" evidence="1">
    <location>
        <begin position="226"/>
        <end position="245"/>
    </location>
</feature>